<dbReference type="Proteomes" id="UP000238937">
    <property type="component" value="Unassembled WGS sequence"/>
</dbReference>
<proteinExistence type="predicted"/>
<dbReference type="AlphaFoldDB" id="A0A2T1GIA8"/>
<comment type="caution">
    <text evidence="1">The sequence shown here is derived from an EMBL/GenBank/DDBJ whole genome shotgun (WGS) entry which is preliminary data.</text>
</comment>
<gene>
    <name evidence="1" type="ORF">C7B77_08665</name>
</gene>
<reference evidence="1 2" key="1">
    <citation type="submission" date="2018-03" db="EMBL/GenBank/DDBJ databases">
        <title>The ancient ancestry and fast evolution of plastids.</title>
        <authorList>
            <person name="Moore K.R."/>
            <person name="Magnabosco C."/>
            <person name="Momper L."/>
            <person name="Gold D.A."/>
            <person name="Bosak T."/>
            <person name="Fournier G.P."/>
        </authorList>
    </citation>
    <scope>NUCLEOTIDE SEQUENCE [LARGE SCALE GENOMIC DNA]</scope>
    <source>
        <strain evidence="1 2">CCALA 037</strain>
    </source>
</reference>
<dbReference type="EMBL" id="PVWO01000079">
    <property type="protein sequence ID" value="PSB57372.1"/>
    <property type="molecule type" value="Genomic_DNA"/>
</dbReference>
<evidence type="ECO:0000313" key="2">
    <source>
        <dbReference type="Proteomes" id="UP000238937"/>
    </source>
</evidence>
<evidence type="ECO:0000313" key="1">
    <source>
        <dbReference type="EMBL" id="PSB57372.1"/>
    </source>
</evidence>
<organism evidence="1 2">
    <name type="scientific">Chamaesiphon polymorphus CCALA 037</name>
    <dbReference type="NCBI Taxonomy" id="2107692"/>
    <lineage>
        <taxon>Bacteria</taxon>
        <taxon>Bacillati</taxon>
        <taxon>Cyanobacteriota</taxon>
        <taxon>Cyanophyceae</taxon>
        <taxon>Gomontiellales</taxon>
        <taxon>Chamaesiphonaceae</taxon>
        <taxon>Chamaesiphon</taxon>
    </lineage>
</organism>
<sequence length="115" mass="13634">MHSLEPEEEDFLLCPSLEWDGLYLEETFGDRLRLFYNRFNSSTRALLDDSLFREIEDNSLVISLEILCSNQIIHKRLSQKHQKIGNEIRWIWPDTVTQFEIGTQSPDWCGQVFKL</sequence>
<accession>A0A2T1GIA8</accession>
<dbReference type="RefSeq" id="WP_106302896.1">
    <property type="nucleotide sequence ID" value="NZ_PVWO01000079.1"/>
</dbReference>
<protein>
    <submittedName>
        <fullName evidence="1">Uncharacterized protein</fullName>
    </submittedName>
</protein>
<name>A0A2T1GIA8_9CYAN</name>
<dbReference type="OrthoDB" id="487137at2"/>
<keyword evidence="2" id="KW-1185">Reference proteome</keyword>